<dbReference type="CDD" id="cd13132">
    <property type="entry name" value="MATE_eukaryotic"/>
    <property type="match status" value="1"/>
</dbReference>
<organism evidence="7 8">
    <name type="scientific">Vanilla planifolia</name>
    <name type="common">Vanilla</name>
    <dbReference type="NCBI Taxonomy" id="51239"/>
    <lineage>
        <taxon>Eukaryota</taxon>
        <taxon>Viridiplantae</taxon>
        <taxon>Streptophyta</taxon>
        <taxon>Embryophyta</taxon>
        <taxon>Tracheophyta</taxon>
        <taxon>Spermatophyta</taxon>
        <taxon>Magnoliopsida</taxon>
        <taxon>Liliopsida</taxon>
        <taxon>Asparagales</taxon>
        <taxon>Orchidaceae</taxon>
        <taxon>Vanilloideae</taxon>
        <taxon>Vanilleae</taxon>
        <taxon>Vanilla</taxon>
    </lineage>
</organism>
<feature type="transmembrane region" description="Helical" evidence="6">
    <location>
        <begin position="419"/>
        <end position="442"/>
    </location>
</feature>
<dbReference type="InterPro" id="IPR002528">
    <property type="entry name" value="MATE_fam"/>
</dbReference>
<gene>
    <name evidence="7" type="ORF">HPP92_000195</name>
</gene>
<feature type="transmembrane region" description="Helical" evidence="6">
    <location>
        <begin position="196"/>
        <end position="215"/>
    </location>
</feature>
<feature type="transmembrane region" description="Helical" evidence="6">
    <location>
        <begin position="387"/>
        <end position="413"/>
    </location>
</feature>
<dbReference type="NCBIfam" id="TIGR00797">
    <property type="entry name" value="matE"/>
    <property type="match status" value="1"/>
</dbReference>
<feature type="transmembrane region" description="Helical" evidence="6">
    <location>
        <begin position="57"/>
        <end position="78"/>
    </location>
</feature>
<keyword evidence="3 6" id="KW-0812">Transmembrane</keyword>
<dbReference type="Pfam" id="PF01554">
    <property type="entry name" value="MatE"/>
    <property type="match status" value="2"/>
</dbReference>
<evidence type="ECO:0000256" key="6">
    <source>
        <dbReference type="RuleBase" id="RU004914"/>
    </source>
</evidence>
<evidence type="ECO:0000256" key="4">
    <source>
        <dbReference type="ARBA" id="ARBA00022989"/>
    </source>
</evidence>
<dbReference type="GO" id="GO:0016020">
    <property type="term" value="C:membrane"/>
    <property type="evidence" value="ECO:0007669"/>
    <property type="project" value="UniProtKB-SubCell"/>
</dbReference>
<feature type="transmembrane region" description="Helical" evidence="6">
    <location>
        <begin position="21"/>
        <end position="45"/>
    </location>
</feature>
<feature type="transmembrane region" description="Helical" evidence="6">
    <location>
        <begin position="99"/>
        <end position="122"/>
    </location>
</feature>
<dbReference type="AlphaFoldDB" id="A0A835VKB1"/>
<sequence>MEVEKKMVVAKELRKQMVLAGPLIMASILQYILQVVSIMFVGHLGDLSLSAASLASSFANVFGFFFMMGISSALDTLCGQSFGAKQYKMVGIHMQRAMATILLASIPLSFLLAFSSPILVLLRQVPEISMAAQSYTRWMIPSLLSFGLLQCHFKFLQAQNIVFPILFSSGATALFHCLFCWVLVHKSGLGFRGAALSVSASSWVNLLQIVIYVNLSSSCKATWAGFSREALHGLGEFLKLAVPSTVMICLQAWQFELLMLLSGLLPNPKLQTSVMSITQNTCALVYMIPYGISAAISTRVSNELGAANPKAAKLAIFVAASTIIAEGLVTGSTLIVARNLWGHAYSSDRIIVKAVASMMPWIALSHCIDGLQCVLQGTVRGCGRQKIGACLCLGSYYVVGIPASVLLGFVFHIGRKGLWIGNICAIFVQDLMLLIITILTNWEKQVAMARERVQSSVIPSNSA</sequence>
<keyword evidence="5 6" id="KW-0472">Membrane</keyword>
<dbReference type="GO" id="GO:0015297">
    <property type="term" value="F:antiporter activity"/>
    <property type="evidence" value="ECO:0007669"/>
    <property type="project" value="InterPro"/>
</dbReference>
<evidence type="ECO:0000313" key="8">
    <source>
        <dbReference type="Proteomes" id="UP000639772"/>
    </source>
</evidence>
<feature type="transmembrane region" description="Helical" evidence="6">
    <location>
        <begin position="128"/>
        <end position="149"/>
    </location>
</feature>
<evidence type="ECO:0000256" key="1">
    <source>
        <dbReference type="ARBA" id="ARBA00004141"/>
    </source>
</evidence>
<dbReference type="PANTHER" id="PTHR11206">
    <property type="entry name" value="MULTIDRUG RESISTANCE PROTEIN"/>
    <property type="match status" value="1"/>
</dbReference>
<feature type="transmembrane region" description="Helical" evidence="6">
    <location>
        <begin position="161"/>
        <end position="184"/>
    </location>
</feature>
<dbReference type="OrthoDB" id="2126698at2759"/>
<name>A0A835VKB1_VANPL</name>
<feature type="transmembrane region" description="Helical" evidence="6">
    <location>
        <begin position="273"/>
        <end position="293"/>
    </location>
</feature>
<comment type="subcellular location">
    <subcellularLocation>
        <location evidence="1">Membrane</location>
        <topology evidence="1">Multi-pass membrane protein</topology>
    </subcellularLocation>
</comment>
<feature type="transmembrane region" description="Helical" evidence="6">
    <location>
        <begin position="314"/>
        <end position="338"/>
    </location>
</feature>
<evidence type="ECO:0000256" key="5">
    <source>
        <dbReference type="ARBA" id="ARBA00023136"/>
    </source>
</evidence>
<accession>A0A835VKB1</accession>
<reference evidence="7 8" key="1">
    <citation type="journal article" date="2020" name="Nat. Food">
        <title>A phased Vanilla planifolia genome enables genetic improvement of flavour and production.</title>
        <authorList>
            <person name="Hasing T."/>
            <person name="Tang H."/>
            <person name="Brym M."/>
            <person name="Khazi F."/>
            <person name="Huang T."/>
            <person name="Chambers A.H."/>
        </authorList>
    </citation>
    <scope>NUCLEOTIDE SEQUENCE [LARGE SCALE GENOMIC DNA]</scope>
    <source>
        <tissue evidence="7">Leaf</tissue>
    </source>
</reference>
<evidence type="ECO:0000313" key="7">
    <source>
        <dbReference type="EMBL" id="KAG0500123.1"/>
    </source>
</evidence>
<dbReference type="InterPro" id="IPR045069">
    <property type="entry name" value="MATE_euk"/>
</dbReference>
<dbReference type="GO" id="GO:1990961">
    <property type="term" value="P:xenobiotic detoxification by transmembrane export across the plasma membrane"/>
    <property type="evidence" value="ECO:0007669"/>
    <property type="project" value="InterPro"/>
</dbReference>
<dbReference type="Proteomes" id="UP000639772">
    <property type="component" value="Chromosome 1"/>
</dbReference>
<dbReference type="EMBL" id="JADCNM010000001">
    <property type="protein sequence ID" value="KAG0500123.1"/>
    <property type="molecule type" value="Genomic_DNA"/>
</dbReference>
<proteinExistence type="inferred from homology"/>
<comment type="similarity">
    <text evidence="2 6">Belongs to the multi antimicrobial extrusion (MATE) (TC 2.A.66.1) family.</text>
</comment>
<protein>
    <recommendedName>
        <fullName evidence="6">Protein DETOXIFICATION</fullName>
    </recommendedName>
    <alternativeName>
        <fullName evidence="6">Multidrug and toxic compound extrusion protein</fullName>
    </alternativeName>
</protein>
<dbReference type="GO" id="GO:0042910">
    <property type="term" value="F:xenobiotic transmembrane transporter activity"/>
    <property type="evidence" value="ECO:0007669"/>
    <property type="project" value="InterPro"/>
</dbReference>
<comment type="caution">
    <text evidence="7">The sequence shown here is derived from an EMBL/GenBank/DDBJ whole genome shotgun (WGS) entry which is preliminary data.</text>
</comment>
<evidence type="ECO:0000256" key="2">
    <source>
        <dbReference type="ARBA" id="ARBA00010199"/>
    </source>
</evidence>
<evidence type="ECO:0000256" key="3">
    <source>
        <dbReference type="ARBA" id="ARBA00022692"/>
    </source>
</evidence>
<keyword evidence="4 6" id="KW-1133">Transmembrane helix</keyword>